<keyword evidence="4" id="KW-0342">GTP-binding</keyword>
<dbReference type="InterPro" id="IPR052040">
    <property type="entry name" value="GTPase/Isobutyryl-CoA_mutase"/>
</dbReference>
<gene>
    <name evidence="7" type="ORF">Nlim_0653</name>
</gene>
<dbReference type="GO" id="GO:0003924">
    <property type="term" value="F:GTPase activity"/>
    <property type="evidence" value="ECO:0007669"/>
    <property type="project" value="InterPro"/>
</dbReference>
<keyword evidence="6" id="KW-0175">Coiled coil</keyword>
<dbReference type="InterPro" id="IPR027417">
    <property type="entry name" value="P-loop_NTPase"/>
</dbReference>
<dbReference type="PANTHER" id="PTHR43087:SF1">
    <property type="entry name" value="LAO_AO TRANSPORT SYSTEM ATPASE"/>
    <property type="match status" value="1"/>
</dbReference>
<keyword evidence="3" id="KW-0378">Hydrolase</keyword>
<dbReference type="Gene3D" id="3.40.50.300">
    <property type="entry name" value="P-loop containing nucleotide triphosphate hydrolases"/>
    <property type="match status" value="1"/>
</dbReference>
<dbReference type="Pfam" id="PF03308">
    <property type="entry name" value="MeaB"/>
    <property type="match status" value="1"/>
</dbReference>
<reference evidence="7" key="1">
    <citation type="journal article" date="2011" name="PLoS ONE">
        <title>Genome of a low-salinity ammonia-oxidizing archaeon determined by single-cell and metagenomic analysis.</title>
        <authorList>
            <person name="Blainey P.C."/>
            <person name="Mosier A.C."/>
            <person name="Potanina A."/>
            <person name="Francis C.A."/>
            <person name="Quake S.R."/>
        </authorList>
    </citation>
    <scope>NUCLEOTIDE SEQUENCE [LARGE SCALE GENOMIC DNA]</scope>
    <source>
        <strain evidence="7">SFB1</strain>
    </source>
</reference>
<evidence type="ECO:0000256" key="1">
    <source>
        <dbReference type="ARBA" id="ARBA00009625"/>
    </source>
</evidence>
<evidence type="ECO:0000256" key="3">
    <source>
        <dbReference type="ARBA" id="ARBA00022801"/>
    </source>
</evidence>
<feature type="coiled-coil region" evidence="6">
    <location>
        <begin position="269"/>
        <end position="296"/>
    </location>
</feature>
<dbReference type="SUPFAM" id="SSF52540">
    <property type="entry name" value="P-loop containing nucleoside triphosphate hydrolases"/>
    <property type="match status" value="1"/>
</dbReference>
<comment type="similarity">
    <text evidence="1">Belongs to the SIMIBI class G3E GTPase family. ArgK/MeaB subfamily.</text>
</comment>
<organism evidence="7">
    <name type="scientific">Candidatus Nitrosarchaeum limnium SFB1</name>
    <dbReference type="NCBI Taxonomy" id="886738"/>
    <lineage>
        <taxon>Archaea</taxon>
        <taxon>Nitrososphaerota</taxon>
        <taxon>Nitrososphaeria</taxon>
        <taxon>Nitrosopumilales</taxon>
        <taxon>Nitrosopumilaceae</taxon>
        <taxon>Nitrosarchaeum</taxon>
    </lineage>
</organism>
<dbReference type="Proteomes" id="UP000004348">
    <property type="component" value="Chromosome"/>
</dbReference>
<keyword evidence="5" id="KW-0143">Chaperone</keyword>
<evidence type="ECO:0000313" key="7">
    <source>
        <dbReference type="EMBL" id="EGG42472.1"/>
    </source>
</evidence>
<proteinExistence type="inferred from homology"/>
<dbReference type="PATRIC" id="fig|886738.10.peg.728"/>
<protein>
    <submittedName>
        <fullName evidence="7">LAO/AO transport system ATPase</fullName>
    </submittedName>
</protein>
<dbReference type="AlphaFoldDB" id="F3KJJ5"/>
<dbReference type="EMBL" id="AEGP01000029">
    <property type="protein sequence ID" value="EGG42472.1"/>
    <property type="molecule type" value="Genomic_DNA"/>
</dbReference>
<dbReference type="GO" id="GO:0005525">
    <property type="term" value="F:GTP binding"/>
    <property type="evidence" value="ECO:0007669"/>
    <property type="project" value="UniProtKB-KW"/>
</dbReference>
<dbReference type="NCBIfam" id="TIGR00750">
    <property type="entry name" value="lao"/>
    <property type="match status" value="1"/>
</dbReference>
<sequence>MVNLPHQSSTVLLRLQQDFIAASKNQHVLDISDLKKGKRGAIAKAISIVENDPIEARKLLKKIYKETGNASIIGITGPAGAGKSSLINKTSVALKKLRTKPAVLAIDPTSHVTGGAILGDRVRMTESTDSGTYIRSIASRGATGAVSRSLRNSIRILEYAGFNPIIIESVGAGQTEVEISNIADITVVVFNPNTGDSIQTIKAGLTEIGDIYLVNKSDLDGANQLFDAVREYVGSTEKNIIFLKTSVKKNTGISEFAKTLKDMMSIKNKNKKEKDMLRLENELKDLILNNMSEKIELMLESDKTFSKYLKQIQSKKMDPFEAADKITKSLIK</sequence>
<evidence type="ECO:0000256" key="5">
    <source>
        <dbReference type="ARBA" id="ARBA00023186"/>
    </source>
</evidence>
<dbReference type="InterPro" id="IPR005129">
    <property type="entry name" value="GTPase_ArgK"/>
</dbReference>
<dbReference type="STRING" id="886738.Nlim_0653"/>
<keyword evidence="2" id="KW-0547">Nucleotide-binding</keyword>
<evidence type="ECO:0000256" key="4">
    <source>
        <dbReference type="ARBA" id="ARBA00023134"/>
    </source>
</evidence>
<dbReference type="PANTHER" id="PTHR43087">
    <property type="entry name" value="LYSINE/ARGININE/ORNITHINE TRANSPORT SYSTEM KINASE"/>
    <property type="match status" value="1"/>
</dbReference>
<name>F3KJJ5_9ARCH</name>
<evidence type="ECO:0000256" key="2">
    <source>
        <dbReference type="ARBA" id="ARBA00022741"/>
    </source>
</evidence>
<accession>F3KJJ5</accession>
<comment type="caution">
    <text evidence="7">The sequence shown here is derived from an EMBL/GenBank/DDBJ whole genome shotgun (WGS) entry which is preliminary data.</text>
</comment>
<dbReference type="HOGENOM" id="CLU_043725_1_0_2"/>
<evidence type="ECO:0000256" key="6">
    <source>
        <dbReference type="SAM" id="Coils"/>
    </source>
</evidence>